<reference evidence="7 8" key="1">
    <citation type="journal article" date="2009" name="Biosci. Biotechnol. Biochem.">
        <title>WeGAS: a web-based microbial genome annotation system.</title>
        <authorList>
            <person name="Lee D."/>
            <person name="Seo H."/>
            <person name="Park C."/>
            <person name="Park K."/>
        </authorList>
    </citation>
    <scope>NUCLEOTIDE SEQUENCE [LARGE SCALE GENOMIC DNA]</scope>
    <source>
        <strain evidence="8">ATCC 49049 / DSM 4359 / NBRC 107923 / NS-E</strain>
    </source>
</reference>
<dbReference type="GO" id="GO:0003677">
    <property type="term" value="F:DNA binding"/>
    <property type="evidence" value="ECO:0007669"/>
    <property type="project" value="InterPro"/>
</dbReference>
<evidence type="ECO:0000259" key="6">
    <source>
        <dbReference type="SMART" id="SM00478"/>
    </source>
</evidence>
<dbReference type="GO" id="GO:0004519">
    <property type="term" value="F:endonuclease activity"/>
    <property type="evidence" value="ECO:0007669"/>
    <property type="project" value="UniProtKB-KW"/>
</dbReference>
<protein>
    <submittedName>
        <fullName evidence="7">Repair endonuclease</fullName>
    </submittedName>
</protein>
<dbReference type="PANTHER" id="PTHR10359">
    <property type="entry name" value="A/G-SPECIFIC ADENINE GLYCOSYLASE/ENDONUCLEASE III"/>
    <property type="match status" value="1"/>
</dbReference>
<dbReference type="InterPro" id="IPR003265">
    <property type="entry name" value="HhH-GPD_domain"/>
</dbReference>
<dbReference type="Gene3D" id="1.10.1670.10">
    <property type="entry name" value="Helix-hairpin-Helix base-excision DNA repair enzymes (C-terminal)"/>
    <property type="match status" value="1"/>
</dbReference>
<dbReference type="eggNOG" id="COG2231">
    <property type="taxonomic scope" value="Bacteria"/>
</dbReference>
<keyword evidence="7" id="KW-0255">Endonuclease</keyword>
<accession>B9KBU4</accession>
<dbReference type="EMBL" id="CP000916">
    <property type="protein sequence ID" value="ACM22490.1"/>
    <property type="molecule type" value="Genomic_DNA"/>
</dbReference>
<gene>
    <name evidence="7" type="ordered locus">CTN_0314</name>
</gene>
<dbReference type="STRING" id="309803.CTN_0314"/>
<evidence type="ECO:0000259" key="5">
    <source>
        <dbReference type="SMART" id="SM00278"/>
    </source>
</evidence>
<dbReference type="SUPFAM" id="SSF48150">
    <property type="entry name" value="DNA-glycosylase"/>
    <property type="match status" value="1"/>
</dbReference>
<keyword evidence="8" id="KW-1185">Reference proteome</keyword>
<evidence type="ECO:0000256" key="3">
    <source>
        <dbReference type="ARBA" id="ARBA00023004"/>
    </source>
</evidence>
<dbReference type="InterPro" id="IPR003583">
    <property type="entry name" value="Hlx-hairpin-Hlx_DNA-bd_motif"/>
</dbReference>
<dbReference type="Gene3D" id="1.10.340.30">
    <property type="entry name" value="Hypothetical protein, domain 2"/>
    <property type="match status" value="1"/>
</dbReference>
<dbReference type="GO" id="GO:0051539">
    <property type="term" value="F:4 iron, 4 sulfur cluster binding"/>
    <property type="evidence" value="ECO:0007669"/>
    <property type="project" value="UniProtKB-KW"/>
</dbReference>
<feature type="domain" description="Helix-hairpin-helix DNA-binding motif class 1" evidence="5">
    <location>
        <begin position="292"/>
        <end position="311"/>
    </location>
</feature>
<dbReference type="GO" id="GO:0006284">
    <property type="term" value="P:base-excision repair"/>
    <property type="evidence" value="ECO:0007669"/>
    <property type="project" value="InterPro"/>
</dbReference>
<sequence>MLPFFVVDPLGFEPVLWSGLLCGVSHGNKRKGNHMLRYSKKFLEAFHPVLSRIHTAPHSTKTEFCRPQKEIFHRSRTVLNPEPFALFKRGISADQNGNGCLQYHLCVRVYLRHFLSGLGISDHNKVPGLLVAGRRCVHGCPYDFFHQFIWYVLSLIFSDAPSFVNDAHRITPVIILSMKLEELHEELRSIHGPVGKWWPGTPEEIMVTAILTQNTNWKNVERAMRNIEEALGKDDILEKLSSLSTERIAHLIRPAGFFNIKAKRLKALLEFLREYNFNLKLLKRMPLGALRELLLKIKGIGKETADAILLYALEKPIFVVDSYTKRLLARIFNIELKDYDEIQKLFMSCYPHDVRLYQELHGLIVEHAKRFCSKNPKCRECPLKKKCFYSQMNGLS</sequence>
<dbReference type="InterPro" id="IPR011257">
    <property type="entry name" value="DNA_glycosylase"/>
</dbReference>
<keyword evidence="4" id="KW-0411">Iron-sulfur</keyword>
<dbReference type="CDD" id="cd00056">
    <property type="entry name" value="ENDO3c"/>
    <property type="match status" value="1"/>
</dbReference>
<evidence type="ECO:0000313" key="7">
    <source>
        <dbReference type="EMBL" id="ACM22490.1"/>
    </source>
</evidence>
<dbReference type="PANTHER" id="PTHR10359:SF19">
    <property type="entry name" value="DNA REPAIR GLYCOSYLASE MJ1434-RELATED"/>
    <property type="match status" value="1"/>
</dbReference>
<dbReference type="SMART" id="SM00478">
    <property type="entry name" value="ENDO3c"/>
    <property type="match status" value="1"/>
</dbReference>
<dbReference type="GO" id="GO:0046872">
    <property type="term" value="F:metal ion binding"/>
    <property type="evidence" value="ECO:0007669"/>
    <property type="project" value="UniProtKB-KW"/>
</dbReference>
<keyword evidence="7" id="KW-0540">Nuclease</keyword>
<keyword evidence="3" id="KW-0408">Iron</keyword>
<dbReference type="InterPro" id="IPR023170">
    <property type="entry name" value="HhH_base_excis_C"/>
</dbReference>
<feature type="domain" description="HhH-GPD" evidence="6">
    <location>
        <begin position="211"/>
        <end position="370"/>
    </location>
</feature>
<dbReference type="Proteomes" id="UP000000445">
    <property type="component" value="Chromosome"/>
</dbReference>
<dbReference type="KEGG" id="tna:CTN_0314"/>
<evidence type="ECO:0000313" key="8">
    <source>
        <dbReference type="Proteomes" id="UP000000445"/>
    </source>
</evidence>
<keyword evidence="7" id="KW-0378">Hydrolase</keyword>
<proteinExistence type="predicted"/>
<keyword evidence="2" id="KW-0479">Metal-binding</keyword>
<dbReference type="HOGENOM" id="CLU_696252_0_0_0"/>
<dbReference type="SMART" id="SM00278">
    <property type="entry name" value="HhH1"/>
    <property type="match status" value="1"/>
</dbReference>
<evidence type="ECO:0000256" key="2">
    <source>
        <dbReference type="ARBA" id="ARBA00022723"/>
    </source>
</evidence>
<dbReference type="AlphaFoldDB" id="B9KBU4"/>
<evidence type="ECO:0000256" key="1">
    <source>
        <dbReference type="ARBA" id="ARBA00022485"/>
    </source>
</evidence>
<name>B9KBU4_THENN</name>
<keyword evidence="1" id="KW-0004">4Fe-4S</keyword>
<evidence type="ECO:0000256" key="4">
    <source>
        <dbReference type="ARBA" id="ARBA00023014"/>
    </source>
</evidence>
<dbReference type="Pfam" id="PF00730">
    <property type="entry name" value="HhH-GPD"/>
    <property type="match status" value="1"/>
</dbReference>
<organism evidence="7 8">
    <name type="scientific">Thermotoga neapolitana (strain ATCC 49049 / DSM 4359 / NBRC 107923 / NS-E)</name>
    <dbReference type="NCBI Taxonomy" id="309803"/>
    <lineage>
        <taxon>Bacteria</taxon>
        <taxon>Thermotogati</taxon>
        <taxon>Thermotogota</taxon>
        <taxon>Thermotogae</taxon>
        <taxon>Thermotogales</taxon>
        <taxon>Thermotogaceae</taxon>
        <taxon>Thermotoga</taxon>
    </lineage>
</organism>